<evidence type="ECO:0008006" key="4">
    <source>
        <dbReference type="Google" id="ProtNLM"/>
    </source>
</evidence>
<evidence type="ECO:0000313" key="3">
    <source>
        <dbReference type="Proteomes" id="UP001231518"/>
    </source>
</evidence>
<proteinExistence type="predicted"/>
<dbReference type="AlphaFoldDB" id="A0AAD7Y8A7"/>
<dbReference type="Proteomes" id="UP001231518">
    <property type="component" value="Chromosome 26"/>
</dbReference>
<organism evidence="2 3">
    <name type="scientific">Mythimna separata</name>
    <name type="common">Oriental armyworm</name>
    <name type="synonym">Pseudaletia separata</name>
    <dbReference type="NCBI Taxonomy" id="271217"/>
    <lineage>
        <taxon>Eukaryota</taxon>
        <taxon>Metazoa</taxon>
        <taxon>Ecdysozoa</taxon>
        <taxon>Arthropoda</taxon>
        <taxon>Hexapoda</taxon>
        <taxon>Insecta</taxon>
        <taxon>Pterygota</taxon>
        <taxon>Neoptera</taxon>
        <taxon>Endopterygota</taxon>
        <taxon>Lepidoptera</taxon>
        <taxon>Glossata</taxon>
        <taxon>Ditrysia</taxon>
        <taxon>Noctuoidea</taxon>
        <taxon>Noctuidae</taxon>
        <taxon>Noctuinae</taxon>
        <taxon>Hadenini</taxon>
        <taxon>Mythimna</taxon>
    </lineage>
</organism>
<name>A0AAD7Y8A7_MYTSE</name>
<protein>
    <recommendedName>
        <fullName evidence="4">Reverse transcriptase domain-containing protein</fullName>
    </recommendedName>
</protein>
<reference evidence="2" key="1">
    <citation type="submission" date="2023-03" db="EMBL/GenBank/DDBJ databases">
        <title>Chromosome-level genomes of two armyworms, Mythimna separata and Mythimna loreyi, provide insights into the biosynthesis and reception of sex pheromones.</title>
        <authorList>
            <person name="Zhao H."/>
        </authorList>
    </citation>
    <scope>NUCLEOTIDE SEQUENCE</scope>
    <source>
        <strain evidence="2">BeijingLab</strain>
        <tissue evidence="2">Pupa</tissue>
    </source>
</reference>
<evidence type="ECO:0000256" key="1">
    <source>
        <dbReference type="SAM" id="MobiDB-lite"/>
    </source>
</evidence>
<keyword evidence="3" id="KW-1185">Reference proteome</keyword>
<dbReference type="EMBL" id="JARGEI010000029">
    <property type="protein sequence ID" value="KAJ8706025.1"/>
    <property type="molecule type" value="Genomic_DNA"/>
</dbReference>
<feature type="region of interest" description="Disordered" evidence="1">
    <location>
        <begin position="31"/>
        <end position="61"/>
    </location>
</feature>
<dbReference type="PANTHER" id="PTHR19446">
    <property type="entry name" value="REVERSE TRANSCRIPTASES"/>
    <property type="match status" value="1"/>
</dbReference>
<accession>A0AAD7Y8A7</accession>
<gene>
    <name evidence="2" type="ORF">PYW07_010802</name>
</gene>
<sequence length="227" mass="24341">MRNKLRPWAPLLTQSLRPQAVEGVVANLFPERGEHSPPLTAPPPAVPVADHTSDDEDDAPEVTEVEMRAVVRRLSVKNTASGPDGVPGRVWILAMEALGSRLRGLFSACMERGQFRLRWKNGKLVLIAKPGRPADSPSAYRLVGHLARVGLDLAHGQFGFRRGRSTVDAITRVRALTTGDAVIRGRVVLAVSLDIANAFSSGVATGRHFGSMTCPPTSSCDRGIPVG</sequence>
<evidence type="ECO:0000313" key="2">
    <source>
        <dbReference type="EMBL" id="KAJ8706025.1"/>
    </source>
</evidence>
<comment type="caution">
    <text evidence="2">The sequence shown here is derived from an EMBL/GenBank/DDBJ whole genome shotgun (WGS) entry which is preliminary data.</text>
</comment>